<dbReference type="PANTHER" id="PTHR34595">
    <property type="entry name" value="BLR5612 PROTEIN"/>
    <property type="match status" value="1"/>
</dbReference>
<comment type="caution">
    <text evidence="2">The sequence shown here is derived from an EMBL/GenBank/DDBJ whole genome shotgun (WGS) entry which is preliminary data.</text>
</comment>
<name>A0A4R1K5J4_9BACT</name>
<evidence type="ECO:0000259" key="1">
    <source>
        <dbReference type="Pfam" id="PF04168"/>
    </source>
</evidence>
<dbReference type="InterPro" id="IPR007296">
    <property type="entry name" value="DUF403"/>
</dbReference>
<accession>A0A4R1K5J4</accession>
<dbReference type="InterPro" id="IPR051680">
    <property type="entry name" value="ATP-dep_Glu-Cys_Ligase-2"/>
</dbReference>
<gene>
    <name evidence="2" type="ORF">C8D98_2358</name>
</gene>
<dbReference type="RefSeq" id="WP_132874335.1">
    <property type="nucleotide sequence ID" value="NZ_SMGG01000006.1"/>
</dbReference>
<protein>
    <submittedName>
        <fullName evidence="2">Putative alpha-E superfamily protein</fullName>
    </submittedName>
</protein>
<dbReference type="Proteomes" id="UP000294614">
    <property type="component" value="Unassembled WGS sequence"/>
</dbReference>
<dbReference type="AlphaFoldDB" id="A0A4R1K5J4"/>
<evidence type="ECO:0000313" key="3">
    <source>
        <dbReference type="Proteomes" id="UP000294614"/>
    </source>
</evidence>
<dbReference type="EMBL" id="SMGG01000006">
    <property type="protein sequence ID" value="TCK59424.1"/>
    <property type="molecule type" value="Genomic_DNA"/>
</dbReference>
<feature type="domain" description="DUF403" evidence="1">
    <location>
        <begin position="1"/>
        <end position="303"/>
    </location>
</feature>
<evidence type="ECO:0000313" key="2">
    <source>
        <dbReference type="EMBL" id="TCK59424.1"/>
    </source>
</evidence>
<organism evidence="2 3">
    <name type="scientific">Seleniivibrio woodruffii</name>
    <dbReference type="NCBI Taxonomy" id="1078050"/>
    <lineage>
        <taxon>Bacteria</taxon>
        <taxon>Pseudomonadati</taxon>
        <taxon>Deferribacterota</taxon>
        <taxon>Deferribacteres</taxon>
        <taxon>Deferribacterales</taxon>
        <taxon>Geovibrionaceae</taxon>
        <taxon>Seleniivibrio</taxon>
    </lineage>
</organism>
<dbReference type="PANTHER" id="PTHR34595:SF7">
    <property type="entry name" value="SLL1039 PROTEIN"/>
    <property type="match status" value="1"/>
</dbReference>
<sequence>MLSRVANRVYWLARYMERAEDMAKLANVYANLMLDMPKGTDIVWYNMITIMDAEESFAELYEDRSENSVMSYLISDERNPFSLYCSLAFARENTRTARDILPTEAWEVVNELYLLAKKEKDYVSTRSRRYQLLTQIIRGGQRLEGMLTSGLSRNHTYTFLQMGRLLERADTTTRILDAGSLILSGNKLKGTEGIVWMNLLKAMNAYQMYRQAVRRQVASKDVIDFLLKDAMFPRAVAYCAESISILANRLPNCAPVAEKAQAVITLLNSFTAKQGDIAHLHDFMDKVQIALYDIDNAISDTWFNAAIN</sequence>
<keyword evidence="3" id="KW-1185">Reference proteome</keyword>
<proteinExistence type="predicted"/>
<dbReference type="Pfam" id="PF04168">
    <property type="entry name" value="Alpha-E"/>
    <property type="match status" value="1"/>
</dbReference>
<reference evidence="2 3" key="1">
    <citation type="submission" date="2019-03" db="EMBL/GenBank/DDBJ databases">
        <title>Genomic Encyclopedia of Type Strains, Phase IV (KMG-IV): sequencing the most valuable type-strain genomes for metagenomic binning, comparative biology and taxonomic classification.</title>
        <authorList>
            <person name="Goeker M."/>
        </authorList>
    </citation>
    <scope>NUCLEOTIDE SEQUENCE [LARGE SCALE GENOMIC DNA]</scope>
    <source>
        <strain evidence="2 3">DSM 24984</strain>
    </source>
</reference>
<dbReference type="OrthoDB" id="9803532at2"/>